<evidence type="ECO:0000313" key="3">
    <source>
        <dbReference type="Proteomes" id="UP000442990"/>
    </source>
</evidence>
<feature type="transmembrane region" description="Helical" evidence="1">
    <location>
        <begin position="213"/>
        <end position="245"/>
    </location>
</feature>
<organism evidence="2 3">
    <name type="scientific">Streptomyces triticiradicis</name>
    <dbReference type="NCBI Taxonomy" id="2651189"/>
    <lineage>
        <taxon>Bacteria</taxon>
        <taxon>Bacillati</taxon>
        <taxon>Actinomycetota</taxon>
        <taxon>Actinomycetes</taxon>
        <taxon>Kitasatosporales</taxon>
        <taxon>Streptomycetaceae</taxon>
        <taxon>Streptomyces</taxon>
    </lineage>
</organism>
<keyword evidence="1" id="KW-1133">Transmembrane helix</keyword>
<evidence type="ECO:0000313" key="2">
    <source>
        <dbReference type="EMBL" id="KAB1987441.1"/>
    </source>
</evidence>
<evidence type="ECO:0000256" key="1">
    <source>
        <dbReference type="SAM" id="Phobius"/>
    </source>
</evidence>
<dbReference type="RefSeq" id="WP_151470195.1">
    <property type="nucleotide sequence ID" value="NZ_WBKG01000013.1"/>
</dbReference>
<feature type="transmembrane region" description="Helical" evidence="1">
    <location>
        <begin position="57"/>
        <end position="79"/>
    </location>
</feature>
<dbReference type="AlphaFoldDB" id="A0A7J5DEY9"/>
<feature type="transmembrane region" description="Helical" evidence="1">
    <location>
        <begin position="17"/>
        <end position="37"/>
    </location>
</feature>
<name>A0A7J5DEY9_9ACTN</name>
<accession>A0A7J5DEY9</accession>
<protein>
    <submittedName>
        <fullName evidence="2">Uncharacterized protein</fullName>
    </submittedName>
</protein>
<proteinExistence type="predicted"/>
<sequence length="307" mass="33910">MLNELWKGISGKLAERFMALAIPAVLFWTTGLAAYAWSDGGPADLRHAAHRALAQPAAVQFILVTASLAVVTASAFAVAQMGTPALRLLAGQWPPILRPLREHRLSWHRARAEGWEEQWQRLHEKVENGTADAGELERSLELDQRLRGYPTDRARTLPTGVGNLLRATELRLVNRYGLDVVRCWAALWMVLPDNARTELAAARASLDSAVRSLLWAVLTLCWLPLAWPVALLSGLVTTTFLFVVLPNRAALYTDVLEAVVHVHRGKLYEALRWPLPGTPAAEPASGAALTAYLWRGLESDQLQFRPS</sequence>
<keyword evidence="1" id="KW-0812">Transmembrane</keyword>
<gene>
    <name evidence="2" type="ORF">F8144_17065</name>
</gene>
<keyword evidence="3" id="KW-1185">Reference proteome</keyword>
<comment type="caution">
    <text evidence="2">The sequence shown here is derived from an EMBL/GenBank/DDBJ whole genome shotgun (WGS) entry which is preliminary data.</text>
</comment>
<reference evidence="2 3" key="1">
    <citation type="submission" date="2019-09" db="EMBL/GenBank/DDBJ databases">
        <title>Isolation and identification of active actinomycetes.</title>
        <authorList>
            <person name="Yu Z."/>
            <person name="Han C."/>
            <person name="Yu B."/>
        </authorList>
    </citation>
    <scope>NUCLEOTIDE SEQUENCE [LARGE SCALE GENOMIC DNA]</scope>
    <source>
        <strain evidence="2 3">NEAU-H2</strain>
    </source>
</reference>
<keyword evidence="1" id="KW-0472">Membrane</keyword>
<dbReference type="EMBL" id="WBKG01000013">
    <property type="protein sequence ID" value="KAB1987441.1"/>
    <property type="molecule type" value="Genomic_DNA"/>
</dbReference>
<dbReference type="Proteomes" id="UP000442990">
    <property type="component" value="Unassembled WGS sequence"/>
</dbReference>